<evidence type="ECO:0000313" key="1">
    <source>
        <dbReference type="EMBL" id="AQL02424.1"/>
    </source>
</evidence>
<dbReference type="SMR" id="A0A1D6NWD4"/>
<dbReference type="GO" id="GO:0016787">
    <property type="term" value="F:hydrolase activity"/>
    <property type="evidence" value="ECO:0007669"/>
    <property type="project" value="UniProtKB-KW"/>
</dbReference>
<dbReference type="InParanoid" id="A0A1D6NWD4"/>
<sequence>MAVWRRPLGGFGGRRNRGSAENCLESTSCCFTIRKEAKGKNYRYNINRDKGYGGIVLKSWSRWAIYGMLDDQELRYMVLEFVKQLGEALHSVNSKSSSHHLELIYVIPAPRMQKLNNQDFDPKISCIWLTL</sequence>
<gene>
    <name evidence="1" type="ORF">ZEAMMB73_Zm00001d045504</name>
</gene>
<dbReference type="EMBL" id="CM000785">
    <property type="protein sequence ID" value="AQL02424.1"/>
    <property type="molecule type" value="Genomic_DNA"/>
</dbReference>
<protein>
    <submittedName>
        <fullName evidence="1">Glycosyl hydrolase superfamily protein</fullName>
    </submittedName>
</protein>
<keyword evidence="1" id="KW-0378">Hydrolase</keyword>
<dbReference type="AlphaFoldDB" id="A0A1D6NWD4"/>
<proteinExistence type="predicted"/>
<name>A0A1D6NWD4_MAIZE</name>
<dbReference type="STRING" id="4577.A0A1D6NWD4"/>
<reference evidence="1" key="1">
    <citation type="submission" date="2015-12" db="EMBL/GenBank/DDBJ databases">
        <title>Update maize B73 reference genome by single molecule sequencing technologies.</title>
        <authorList>
            <consortium name="Maize Genome Sequencing Project"/>
            <person name="Ware D."/>
        </authorList>
    </citation>
    <scope>NUCLEOTIDE SEQUENCE</scope>
    <source>
        <tissue evidence="1">Seedling</tissue>
    </source>
</reference>
<organism evidence="1">
    <name type="scientific">Zea mays</name>
    <name type="common">Maize</name>
    <dbReference type="NCBI Taxonomy" id="4577"/>
    <lineage>
        <taxon>Eukaryota</taxon>
        <taxon>Viridiplantae</taxon>
        <taxon>Streptophyta</taxon>
        <taxon>Embryophyta</taxon>
        <taxon>Tracheophyta</taxon>
        <taxon>Spermatophyta</taxon>
        <taxon>Magnoliopsida</taxon>
        <taxon>Liliopsida</taxon>
        <taxon>Poales</taxon>
        <taxon>Poaceae</taxon>
        <taxon>PACMAD clade</taxon>
        <taxon>Panicoideae</taxon>
        <taxon>Andropogonodae</taxon>
        <taxon>Andropogoneae</taxon>
        <taxon>Tripsacinae</taxon>
        <taxon>Zea</taxon>
    </lineage>
</organism>
<accession>A0A3L6DFK8</accession>
<dbReference type="ExpressionAtlas" id="A0A1D6NWD4">
    <property type="expression patterns" value="baseline and differential"/>
</dbReference>
<accession>A0A1D6NWD4</accession>